<keyword evidence="7" id="KW-1185">Reference proteome</keyword>
<dbReference type="KEGG" id="hdo:MUK72_12865"/>
<reference evidence="6" key="2">
    <citation type="submission" date="2022-04" db="EMBL/GenBank/DDBJ databases">
        <title>Sequencing and genomic assembly of Halococcus dombrowskii.</title>
        <authorList>
            <person name="Lim S.W."/>
            <person name="MacLea K.S."/>
        </authorList>
    </citation>
    <scope>NUCLEOTIDE SEQUENCE</scope>
    <source>
        <strain evidence="6">H4</strain>
    </source>
</reference>
<sequence>MPGTRIEQGERVTLRTVEREDSEFLQRAHANPEIRYPLGTITHMNDSEMDDYFEEFIEDEHNVGFVVCLDDAGPDHPEEDESEPIGVVTVRRVDWDRPSLAYWLVPDHHQKGYGKEAVSLVVEYVFRTFDVHSLGAHAFDFNAASRGLLESLGFVEEGRARENRFIDGEYRDSFQYGLLRREWREQ</sequence>
<evidence type="ECO:0000313" key="7">
    <source>
        <dbReference type="Proteomes" id="UP000830542"/>
    </source>
</evidence>
<reference evidence="5" key="3">
    <citation type="submission" date="2023-12" db="EMBL/GenBank/DDBJ databases">
        <authorList>
            <person name="Sun Q."/>
            <person name="Inoue M."/>
        </authorList>
    </citation>
    <scope>NUCLEOTIDE SEQUENCE</scope>
    <source>
        <strain evidence="5">JCM 12289</strain>
    </source>
</reference>
<evidence type="ECO:0000313" key="6">
    <source>
        <dbReference type="EMBL" id="UOO94850.1"/>
    </source>
</evidence>
<dbReference type="SUPFAM" id="SSF55729">
    <property type="entry name" value="Acyl-CoA N-acyltransferases (Nat)"/>
    <property type="match status" value="1"/>
</dbReference>
<reference evidence="5" key="1">
    <citation type="journal article" date="2014" name="Int. J. Syst. Evol. Microbiol.">
        <title>Complete genome sequence of Corynebacterium casei LMG S-19264T (=DSM 44701T), isolated from a smear-ripened cheese.</title>
        <authorList>
            <consortium name="US DOE Joint Genome Institute (JGI-PGF)"/>
            <person name="Walter F."/>
            <person name="Albersmeier A."/>
            <person name="Kalinowski J."/>
            <person name="Ruckert C."/>
        </authorList>
    </citation>
    <scope>NUCLEOTIDE SEQUENCE</scope>
    <source>
        <strain evidence="5">JCM 12289</strain>
    </source>
</reference>
<dbReference type="AlphaFoldDB" id="A0AAV3SGG4"/>
<dbReference type="EMBL" id="CP095005">
    <property type="protein sequence ID" value="UOO94850.1"/>
    <property type="molecule type" value="Genomic_DNA"/>
</dbReference>
<evidence type="ECO:0000256" key="2">
    <source>
        <dbReference type="ARBA" id="ARBA00023315"/>
    </source>
</evidence>
<keyword evidence="1" id="KW-0808">Transferase</keyword>
<accession>A0AAV3SGG4</accession>
<evidence type="ECO:0000256" key="1">
    <source>
        <dbReference type="ARBA" id="ARBA00022679"/>
    </source>
</evidence>
<evidence type="ECO:0000259" key="4">
    <source>
        <dbReference type="PROSITE" id="PS51186"/>
    </source>
</evidence>
<keyword evidence="2" id="KW-0012">Acyltransferase</keyword>
<comment type="similarity">
    <text evidence="3">Belongs to the acetyltransferase family. RimJ subfamily.</text>
</comment>
<evidence type="ECO:0000313" key="5">
    <source>
        <dbReference type="EMBL" id="GAA0461404.1"/>
    </source>
</evidence>
<dbReference type="Proteomes" id="UP001500962">
    <property type="component" value="Unassembled WGS sequence"/>
</dbReference>
<dbReference type="RefSeq" id="WP_244701570.1">
    <property type="nucleotide sequence ID" value="NZ_BAAADN010000026.1"/>
</dbReference>
<feature type="domain" description="N-acetyltransferase" evidence="4">
    <location>
        <begin position="12"/>
        <end position="177"/>
    </location>
</feature>
<dbReference type="InterPro" id="IPR016181">
    <property type="entry name" value="Acyl_CoA_acyltransferase"/>
</dbReference>
<dbReference type="Gene3D" id="3.40.630.30">
    <property type="match status" value="1"/>
</dbReference>
<dbReference type="GO" id="GO:0016747">
    <property type="term" value="F:acyltransferase activity, transferring groups other than amino-acyl groups"/>
    <property type="evidence" value="ECO:0007669"/>
    <property type="project" value="InterPro"/>
</dbReference>
<evidence type="ECO:0000256" key="3">
    <source>
        <dbReference type="ARBA" id="ARBA00038502"/>
    </source>
</evidence>
<dbReference type="Pfam" id="PF13302">
    <property type="entry name" value="Acetyltransf_3"/>
    <property type="match status" value="1"/>
</dbReference>
<dbReference type="InterPro" id="IPR051531">
    <property type="entry name" value="N-acetyltransferase"/>
</dbReference>
<gene>
    <name evidence="5" type="ORF">GCM10008985_17400</name>
    <name evidence="6" type="ORF">MUK72_12865</name>
</gene>
<dbReference type="Proteomes" id="UP000830542">
    <property type="component" value="Chromosome"/>
</dbReference>
<name>A0AAV3SGG4_HALDO</name>
<proteinExistence type="inferred from homology"/>
<organism evidence="5 8">
    <name type="scientific">Halococcus dombrowskii</name>
    <dbReference type="NCBI Taxonomy" id="179637"/>
    <lineage>
        <taxon>Archaea</taxon>
        <taxon>Methanobacteriati</taxon>
        <taxon>Methanobacteriota</taxon>
        <taxon>Stenosarchaea group</taxon>
        <taxon>Halobacteria</taxon>
        <taxon>Halobacteriales</taxon>
        <taxon>Halococcaceae</taxon>
        <taxon>Halococcus</taxon>
    </lineage>
</organism>
<dbReference type="InterPro" id="IPR000182">
    <property type="entry name" value="GNAT_dom"/>
</dbReference>
<dbReference type="PANTHER" id="PTHR43792">
    <property type="entry name" value="GNAT FAMILY, PUTATIVE (AFU_ORTHOLOGUE AFUA_3G00765)-RELATED-RELATED"/>
    <property type="match status" value="1"/>
</dbReference>
<dbReference type="PANTHER" id="PTHR43792:SF8">
    <property type="entry name" value="[RIBOSOMAL PROTEIN US5]-ALANINE N-ACETYLTRANSFERASE"/>
    <property type="match status" value="1"/>
</dbReference>
<protein>
    <submittedName>
        <fullName evidence="6">GNAT family N-acetyltransferase</fullName>
    </submittedName>
    <submittedName>
        <fullName evidence="5">GNAT family protein</fullName>
    </submittedName>
</protein>
<dbReference type="EMBL" id="BAAADN010000026">
    <property type="protein sequence ID" value="GAA0461404.1"/>
    <property type="molecule type" value="Genomic_DNA"/>
</dbReference>
<dbReference type="PROSITE" id="PS51186">
    <property type="entry name" value="GNAT"/>
    <property type="match status" value="1"/>
</dbReference>
<dbReference type="GeneID" id="71762755"/>
<evidence type="ECO:0000313" key="8">
    <source>
        <dbReference type="Proteomes" id="UP001500962"/>
    </source>
</evidence>